<accession>A0AAV2L4Z6</accession>
<evidence type="ECO:0000256" key="5">
    <source>
        <dbReference type="ARBA" id="ARBA00023136"/>
    </source>
</evidence>
<feature type="transmembrane region" description="Helical" evidence="7">
    <location>
        <begin position="564"/>
        <end position="588"/>
    </location>
</feature>
<evidence type="ECO:0000256" key="6">
    <source>
        <dbReference type="SAM" id="MobiDB-lite"/>
    </source>
</evidence>
<dbReference type="Gene3D" id="2.30.29.30">
    <property type="entry name" value="Pleckstrin-homology domain (PH domain)/Phosphotyrosine-binding domain (PTB)"/>
    <property type="match status" value="1"/>
</dbReference>
<keyword evidence="5 7" id="KW-0472">Membrane</keyword>
<feature type="transmembrane region" description="Helical" evidence="7">
    <location>
        <begin position="931"/>
        <end position="954"/>
    </location>
</feature>
<dbReference type="GO" id="GO:0120020">
    <property type="term" value="F:cholesterol transfer activity"/>
    <property type="evidence" value="ECO:0007669"/>
    <property type="project" value="TreeGrafter"/>
</dbReference>
<dbReference type="GO" id="GO:0016409">
    <property type="term" value="F:palmitoyltransferase activity"/>
    <property type="evidence" value="ECO:0007669"/>
    <property type="project" value="InterPro"/>
</dbReference>
<dbReference type="GO" id="GO:0140268">
    <property type="term" value="C:endoplasmic reticulum-plasma membrane contact site"/>
    <property type="evidence" value="ECO:0007669"/>
    <property type="project" value="TreeGrafter"/>
</dbReference>
<evidence type="ECO:0000256" key="3">
    <source>
        <dbReference type="ARBA" id="ARBA00022692"/>
    </source>
</evidence>
<keyword evidence="10" id="KW-1185">Reference proteome</keyword>
<dbReference type="InterPro" id="IPR004182">
    <property type="entry name" value="GRAM"/>
</dbReference>
<dbReference type="PANTHER" id="PTHR23319:SF1">
    <property type="entry name" value="PROTEIN ASTER-C"/>
    <property type="match status" value="1"/>
</dbReference>
<feature type="compositionally biased region" description="Polar residues" evidence="6">
    <location>
        <begin position="256"/>
        <end position="288"/>
    </location>
</feature>
<evidence type="ECO:0000313" key="10">
    <source>
        <dbReference type="Proteomes" id="UP001497482"/>
    </source>
</evidence>
<feature type="transmembrane region" description="Helical" evidence="7">
    <location>
        <begin position="960"/>
        <end position="977"/>
    </location>
</feature>
<evidence type="ECO:0000256" key="7">
    <source>
        <dbReference type="SAM" id="Phobius"/>
    </source>
</evidence>
<feature type="transmembrane region" description="Helical" evidence="7">
    <location>
        <begin position="765"/>
        <end position="789"/>
    </location>
</feature>
<dbReference type="PROSITE" id="PS50216">
    <property type="entry name" value="DHHC"/>
    <property type="match status" value="1"/>
</dbReference>
<feature type="region of interest" description="Disordered" evidence="6">
    <location>
        <begin position="1"/>
        <end position="58"/>
    </location>
</feature>
<dbReference type="SMART" id="SM00568">
    <property type="entry name" value="GRAM"/>
    <property type="match status" value="1"/>
</dbReference>
<evidence type="ECO:0000256" key="2">
    <source>
        <dbReference type="ARBA" id="ARBA00004167"/>
    </source>
</evidence>
<feature type="region of interest" description="Disordered" evidence="6">
    <location>
        <begin position="512"/>
        <end position="550"/>
    </location>
</feature>
<dbReference type="Pfam" id="PF16016">
    <property type="entry name" value="VASt"/>
    <property type="match status" value="1"/>
</dbReference>
<dbReference type="GO" id="GO:0015485">
    <property type="term" value="F:cholesterol binding"/>
    <property type="evidence" value="ECO:0007669"/>
    <property type="project" value="TreeGrafter"/>
</dbReference>
<feature type="transmembrane region" description="Helical" evidence="7">
    <location>
        <begin position="898"/>
        <end position="919"/>
    </location>
</feature>
<keyword evidence="3 7" id="KW-0812">Transmembrane</keyword>
<feature type="region of interest" description="Disordered" evidence="6">
    <location>
        <begin position="208"/>
        <end position="328"/>
    </location>
</feature>
<reference evidence="9 10" key="1">
    <citation type="submission" date="2024-04" db="EMBL/GenBank/DDBJ databases">
        <authorList>
            <person name="Waldvogel A.-M."/>
            <person name="Schoenle A."/>
        </authorList>
    </citation>
    <scope>NUCLEOTIDE SEQUENCE [LARGE SCALE GENOMIC DNA]</scope>
</reference>
<dbReference type="Pfam" id="PF02893">
    <property type="entry name" value="GRAM"/>
    <property type="match status" value="1"/>
</dbReference>
<evidence type="ECO:0000259" key="8">
    <source>
        <dbReference type="PROSITE" id="PS51778"/>
    </source>
</evidence>
<evidence type="ECO:0000256" key="4">
    <source>
        <dbReference type="ARBA" id="ARBA00022989"/>
    </source>
</evidence>
<comment type="subcellular location">
    <subcellularLocation>
        <location evidence="1">Membrane</location>
        <topology evidence="1">Multi-pass membrane protein</topology>
    </subcellularLocation>
    <subcellularLocation>
        <location evidence="2">Membrane</location>
        <topology evidence="2">Single-pass membrane protein</topology>
    </subcellularLocation>
</comment>
<feature type="compositionally biased region" description="Basic and acidic residues" evidence="6">
    <location>
        <begin position="231"/>
        <end position="241"/>
    </location>
</feature>
<dbReference type="Pfam" id="PF01529">
    <property type="entry name" value="DHHC"/>
    <property type="match status" value="1"/>
</dbReference>
<dbReference type="InterPro" id="IPR001594">
    <property type="entry name" value="Palmitoyltrfase_DHHC"/>
</dbReference>
<dbReference type="GO" id="GO:0032366">
    <property type="term" value="P:intracellular sterol transport"/>
    <property type="evidence" value="ECO:0007669"/>
    <property type="project" value="TreeGrafter"/>
</dbReference>
<dbReference type="InterPro" id="IPR031968">
    <property type="entry name" value="VASt"/>
</dbReference>
<feature type="compositionally biased region" description="Low complexity" evidence="6">
    <location>
        <begin position="313"/>
        <end position="324"/>
    </location>
</feature>
<dbReference type="EMBL" id="OZ035843">
    <property type="protein sequence ID" value="CAL1596999.1"/>
    <property type="molecule type" value="Genomic_DNA"/>
</dbReference>
<dbReference type="PROSITE" id="PS51778">
    <property type="entry name" value="VAST"/>
    <property type="match status" value="1"/>
</dbReference>
<dbReference type="GO" id="GO:0005789">
    <property type="term" value="C:endoplasmic reticulum membrane"/>
    <property type="evidence" value="ECO:0007669"/>
    <property type="project" value="UniProtKB-ARBA"/>
</dbReference>
<dbReference type="Proteomes" id="UP001497482">
    <property type="component" value="Chromosome 21"/>
</dbReference>
<organism evidence="9 10">
    <name type="scientific">Knipowitschia caucasica</name>
    <name type="common">Caucasian dwarf goby</name>
    <name type="synonym">Pomatoschistus caucasicus</name>
    <dbReference type="NCBI Taxonomy" id="637954"/>
    <lineage>
        <taxon>Eukaryota</taxon>
        <taxon>Metazoa</taxon>
        <taxon>Chordata</taxon>
        <taxon>Craniata</taxon>
        <taxon>Vertebrata</taxon>
        <taxon>Euteleostomi</taxon>
        <taxon>Actinopterygii</taxon>
        <taxon>Neopterygii</taxon>
        <taxon>Teleostei</taxon>
        <taxon>Neoteleostei</taxon>
        <taxon>Acanthomorphata</taxon>
        <taxon>Gobiaria</taxon>
        <taxon>Gobiiformes</taxon>
        <taxon>Gobioidei</taxon>
        <taxon>Gobiidae</taxon>
        <taxon>Gobiinae</taxon>
        <taxon>Knipowitschia</taxon>
    </lineage>
</organism>
<dbReference type="InterPro" id="IPR011993">
    <property type="entry name" value="PH-like_dom_sf"/>
</dbReference>
<sequence length="1031" mass="116881">MSVTTEILGPQRVSESEQMDQVSIRSGGVGNDTADDSASLVDERWSDDEEESSDPQWQCLASPQTPLATYKQRYEEFKKTFKELPETEILIVDYHCALQRDILLQGRLYLSENCLCFYSNVFRGTKIILNLKEIMSMTREKTARLIPNAIQVCTSSEKFFFTSFSAREKSYLGVFKIWQNVLINKSLTSSELWQMVKQHYGSDLGMSHEEMESLQLSPESSMQTSFTSRSGGDDSRFERSPSLRLPGIEQGPLEASTPQTEDFPSPAGSQTSNSLNVNDIRNSPSRSRSPMLDRGASERVSKRSPLSLDLNANENGISGQSGSESIEEDDRLGLSQVAGRLYLNKVFHISASKMFEMLFTDSSFIRRFMDVRKITNPSFNTWQTDTSGNKKRTLNYTITISNPLIGKFSTATESQTLHKESREGQYYLVDAEVYTHDVPYHDYFYTHNRYYIIRNSKRKCRLRVYTDVKYKKQPWGLIKSFITKNSWSGIQDNFRQLEAELLEEEAELNQVSGDAGKGGLRRRRRTYSRSNSEHMKTHGRSAEAPGESITDPIETSPQQWNVNMIIAVMSVILLLLTLLNLGLFFKLWSMEEVAHRIYLSTKQRLRQRAQSSMEPGYGAPQGPVFPNIEDLHLLKTVLQDSINLLEQLRKSLLLLQQSFLPENETATSCLQDARLHSMKKRTKKVSEEETLCCCEYVNEQGERSHVAACCCNCEDLDDVCDRLLKREEQKAGAFSKVTEVLTDRIRVPWLWGGARKVDLSIIPPLVLLPVVLHIAALHFLLGALVLTALPALTRTKKGPGVVFPNRETCHSTVTYYTPLPEKDPAINGGKHEVMLMERTGVSEATEAEKERHHKNWCPACRLMRPPRAGHCRICGVCVQRMDHHCVWINSCVGQANHLSFLLTLIFFLLTSLYGICLVLQSVCPKQHIVTALFYCPGIYSEFSSALCFTCAWYSSLVTGGLLHLLLVQVINISYNVTEREARIAFREKTAQTAFWGLVVHTNVYSRGFWMNWSEFLSMATKVNLAGPADVV</sequence>
<gene>
    <name evidence="9" type="ORF">KC01_LOCUS25577</name>
</gene>
<name>A0AAV2L4Z6_KNICA</name>
<protein>
    <recommendedName>
        <fullName evidence="8">VASt domain-containing protein</fullName>
    </recommendedName>
</protein>
<dbReference type="GO" id="GO:0005886">
    <property type="term" value="C:plasma membrane"/>
    <property type="evidence" value="ECO:0007669"/>
    <property type="project" value="TreeGrafter"/>
</dbReference>
<dbReference type="CDD" id="cd13220">
    <property type="entry name" value="PH-GRAM_GRAMDC"/>
    <property type="match status" value="1"/>
</dbReference>
<proteinExistence type="predicted"/>
<evidence type="ECO:0000313" key="9">
    <source>
        <dbReference type="EMBL" id="CAL1596999.1"/>
    </source>
</evidence>
<feature type="compositionally biased region" description="Polar residues" evidence="6">
    <location>
        <begin position="214"/>
        <end position="230"/>
    </location>
</feature>
<dbReference type="PANTHER" id="PTHR23319">
    <property type="entry name" value="GRAM DOMAIN CONTAINING 1B, ISOFORM E"/>
    <property type="match status" value="1"/>
</dbReference>
<evidence type="ECO:0000256" key="1">
    <source>
        <dbReference type="ARBA" id="ARBA00004141"/>
    </source>
</evidence>
<dbReference type="AlphaFoldDB" id="A0AAV2L4Z6"/>
<feature type="domain" description="VASt" evidence="8">
    <location>
        <begin position="338"/>
        <end position="509"/>
    </location>
</feature>
<keyword evidence="4 7" id="KW-1133">Transmembrane helix</keyword>
<dbReference type="InterPro" id="IPR051482">
    <property type="entry name" value="Cholesterol_transport"/>
</dbReference>